<dbReference type="PANTHER" id="PTHR11444:SF1">
    <property type="entry name" value="FUMARATE HYDRATASE, MITOCHONDRIAL"/>
    <property type="match status" value="1"/>
</dbReference>
<organism evidence="4">
    <name type="scientific">Soboliphyme baturini</name>
    <dbReference type="NCBI Taxonomy" id="241478"/>
    <lineage>
        <taxon>Eukaryota</taxon>
        <taxon>Metazoa</taxon>
        <taxon>Ecdysozoa</taxon>
        <taxon>Nematoda</taxon>
        <taxon>Enoplea</taxon>
        <taxon>Dorylaimia</taxon>
        <taxon>Dioctophymatida</taxon>
        <taxon>Dioctophymatoidea</taxon>
        <taxon>Soboliphymatidae</taxon>
        <taxon>Soboliphyme</taxon>
    </lineage>
</organism>
<dbReference type="OrthoDB" id="1738025at2759"/>
<evidence type="ECO:0000313" key="3">
    <source>
        <dbReference type="Proteomes" id="UP000270296"/>
    </source>
</evidence>
<accession>A0A183J8R5</accession>
<dbReference type="Gene3D" id="1.10.275.10">
    <property type="entry name" value="Fumarase/aspartase (N-terminal domain)"/>
    <property type="match status" value="1"/>
</dbReference>
<keyword evidence="3" id="KW-1185">Reference proteome</keyword>
<dbReference type="GO" id="GO:0006106">
    <property type="term" value="P:fumarate metabolic process"/>
    <property type="evidence" value="ECO:0007669"/>
    <property type="project" value="InterPro"/>
</dbReference>
<dbReference type="Proteomes" id="UP000270296">
    <property type="component" value="Unassembled WGS sequence"/>
</dbReference>
<evidence type="ECO:0000313" key="4">
    <source>
        <dbReference type="WBParaSite" id="SBAD_0001266801-mRNA-1"/>
    </source>
</evidence>
<protein>
    <submittedName>
        <fullName evidence="4">Lyase_1 domain-containing protein</fullName>
    </submittedName>
</protein>
<dbReference type="Pfam" id="PF00206">
    <property type="entry name" value="Lyase_1"/>
    <property type="match status" value="1"/>
</dbReference>
<feature type="domain" description="Fumarate lyase N-terminal" evidence="1">
    <location>
        <begin position="21"/>
        <end position="105"/>
    </location>
</feature>
<proteinExistence type="predicted"/>
<dbReference type="GO" id="GO:0005739">
    <property type="term" value="C:mitochondrion"/>
    <property type="evidence" value="ECO:0007669"/>
    <property type="project" value="TreeGrafter"/>
</dbReference>
<dbReference type="WBParaSite" id="SBAD_0001266801-mRNA-1">
    <property type="protein sequence ID" value="SBAD_0001266801-mRNA-1"/>
    <property type="gene ID" value="SBAD_0001266801"/>
</dbReference>
<name>A0A183J8R5_9BILA</name>
<sequence length="105" mass="11616">MYFSIFVHLRQVHKPPLVSGMAGCQSMNIQGDFRIERDTFGELKVPANKYYAAAIVNKEHGLDPKIAEAIVNAADEVIAAKLDDHFPLVVWQTGSGTQSNMNVNE</sequence>
<reference evidence="2 3" key="2">
    <citation type="submission" date="2018-11" db="EMBL/GenBank/DDBJ databases">
        <authorList>
            <consortium name="Pathogen Informatics"/>
        </authorList>
    </citation>
    <scope>NUCLEOTIDE SEQUENCE [LARGE SCALE GENOMIC DNA]</scope>
</reference>
<gene>
    <name evidence="2" type="ORF">SBAD_LOCUS12263</name>
</gene>
<dbReference type="GO" id="GO:0006099">
    <property type="term" value="P:tricarboxylic acid cycle"/>
    <property type="evidence" value="ECO:0007669"/>
    <property type="project" value="TreeGrafter"/>
</dbReference>
<dbReference type="SUPFAM" id="SSF48557">
    <property type="entry name" value="L-aspartase-like"/>
    <property type="match status" value="1"/>
</dbReference>
<dbReference type="GO" id="GO:0006108">
    <property type="term" value="P:malate metabolic process"/>
    <property type="evidence" value="ECO:0007669"/>
    <property type="project" value="TreeGrafter"/>
</dbReference>
<dbReference type="PANTHER" id="PTHR11444">
    <property type="entry name" value="ASPARTATEAMMONIA/ARGININOSUCCINATE/ADENYLOSUCCINATE LYASE"/>
    <property type="match status" value="1"/>
</dbReference>
<dbReference type="EMBL" id="UZAM01017323">
    <property type="protein sequence ID" value="VDP46846.1"/>
    <property type="molecule type" value="Genomic_DNA"/>
</dbReference>
<evidence type="ECO:0000259" key="1">
    <source>
        <dbReference type="Pfam" id="PF00206"/>
    </source>
</evidence>
<dbReference type="InterPro" id="IPR022761">
    <property type="entry name" value="Fumarate_lyase_N"/>
</dbReference>
<dbReference type="InterPro" id="IPR024083">
    <property type="entry name" value="Fumarase/histidase_N"/>
</dbReference>
<dbReference type="AlphaFoldDB" id="A0A183J8R5"/>
<evidence type="ECO:0000313" key="2">
    <source>
        <dbReference type="EMBL" id="VDP46846.1"/>
    </source>
</evidence>
<reference evidence="4" key="1">
    <citation type="submission" date="2016-06" db="UniProtKB">
        <authorList>
            <consortium name="WormBaseParasite"/>
        </authorList>
    </citation>
    <scope>IDENTIFICATION</scope>
</reference>
<dbReference type="GO" id="GO:0004333">
    <property type="term" value="F:fumarate hydratase activity"/>
    <property type="evidence" value="ECO:0007669"/>
    <property type="project" value="InterPro"/>
</dbReference>
<dbReference type="InterPro" id="IPR008948">
    <property type="entry name" value="L-Aspartase-like"/>
</dbReference>
<dbReference type="InterPro" id="IPR005677">
    <property type="entry name" value="Fum_hydII"/>
</dbReference>